<dbReference type="GO" id="GO:0015450">
    <property type="term" value="F:protein-transporting ATPase activity"/>
    <property type="evidence" value="ECO:0007669"/>
    <property type="project" value="UniProtKB-UniRule"/>
</dbReference>
<dbReference type="GO" id="GO:0005886">
    <property type="term" value="C:plasma membrane"/>
    <property type="evidence" value="ECO:0007669"/>
    <property type="project" value="UniProtKB-SubCell"/>
</dbReference>
<keyword evidence="3 9" id="KW-0813">Transport</keyword>
<accession>A0A1F7JIY0</accession>
<feature type="transmembrane region" description="Helical" evidence="9">
    <location>
        <begin position="49"/>
        <end position="70"/>
    </location>
</feature>
<comment type="function">
    <text evidence="9">Involved in protein export. Participates in an early event of protein translocation.</text>
</comment>
<dbReference type="GO" id="GO:0009306">
    <property type="term" value="P:protein secretion"/>
    <property type="evidence" value="ECO:0007669"/>
    <property type="project" value="UniProtKB-UniRule"/>
</dbReference>
<dbReference type="NCBIfam" id="TIGR00810">
    <property type="entry name" value="secG"/>
    <property type="match status" value="1"/>
</dbReference>
<evidence type="ECO:0000256" key="6">
    <source>
        <dbReference type="ARBA" id="ARBA00022989"/>
    </source>
</evidence>
<comment type="similarity">
    <text evidence="2 9">Belongs to the SecG family.</text>
</comment>
<evidence type="ECO:0000256" key="3">
    <source>
        <dbReference type="ARBA" id="ARBA00022448"/>
    </source>
</evidence>
<evidence type="ECO:0000256" key="4">
    <source>
        <dbReference type="ARBA" id="ARBA00022692"/>
    </source>
</evidence>
<evidence type="ECO:0000256" key="2">
    <source>
        <dbReference type="ARBA" id="ARBA00008445"/>
    </source>
</evidence>
<evidence type="ECO:0000256" key="8">
    <source>
        <dbReference type="ARBA" id="ARBA00023136"/>
    </source>
</evidence>
<gene>
    <name evidence="10" type="ORF">A3B56_00230</name>
</gene>
<dbReference type="EMBL" id="MGAU01000011">
    <property type="protein sequence ID" value="OGK55568.1"/>
    <property type="molecule type" value="Genomic_DNA"/>
</dbReference>
<organism evidence="10 11">
    <name type="scientific">Candidatus Roizmanbacteria bacterium RIFCSPLOWO2_01_FULL_45_11</name>
    <dbReference type="NCBI Taxonomy" id="1802070"/>
    <lineage>
        <taxon>Bacteria</taxon>
        <taxon>Candidatus Roizmaniibacteriota</taxon>
    </lineage>
</organism>
<dbReference type="Pfam" id="PF03840">
    <property type="entry name" value="SecG"/>
    <property type="match status" value="1"/>
</dbReference>
<evidence type="ECO:0000256" key="7">
    <source>
        <dbReference type="ARBA" id="ARBA00023010"/>
    </source>
</evidence>
<name>A0A1F7JIY0_9BACT</name>
<keyword evidence="6 9" id="KW-1133">Transmembrane helix</keyword>
<proteinExistence type="inferred from homology"/>
<evidence type="ECO:0000256" key="1">
    <source>
        <dbReference type="ARBA" id="ARBA00004141"/>
    </source>
</evidence>
<dbReference type="InterPro" id="IPR004692">
    <property type="entry name" value="SecG"/>
</dbReference>
<dbReference type="AlphaFoldDB" id="A0A1F7JIY0"/>
<keyword evidence="4 9" id="KW-0812">Transmembrane</keyword>
<keyword evidence="5 9" id="KW-0653">Protein transport</keyword>
<evidence type="ECO:0000256" key="9">
    <source>
        <dbReference type="RuleBase" id="RU365087"/>
    </source>
</evidence>
<comment type="caution">
    <text evidence="10">The sequence shown here is derived from an EMBL/GenBank/DDBJ whole genome shotgun (WGS) entry which is preliminary data.</text>
</comment>
<dbReference type="Proteomes" id="UP000178486">
    <property type="component" value="Unassembled WGS sequence"/>
</dbReference>
<sequence length="71" mass="7439">MSTIGIILQIIVSISLIGLIAIQGKGGGLGSSFGGSITTFSKRRGVEKFVFQLTIGMTVLFLVLSIINLLV</sequence>
<feature type="transmembrane region" description="Helical" evidence="9">
    <location>
        <begin position="6"/>
        <end position="22"/>
    </location>
</feature>
<evidence type="ECO:0000256" key="5">
    <source>
        <dbReference type="ARBA" id="ARBA00022927"/>
    </source>
</evidence>
<keyword evidence="8 9" id="KW-0472">Membrane</keyword>
<reference evidence="10 11" key="1">
    <citation type="journal article" date="2016" name="Nat. Commun.">
        <title>Thousands of microbial genomes shed light on interconnected biogeochemical processes in an aquifer system.</title>
        <authorList>
            <person name="Anantharaman K."/>
            <person name="Brown C.T."/>
            <person name="Hug L.A."/>
            <person name="Sharon I."/>
            <person name="Castelle C.J."/>
            <person name="Probst A.J."/>
            <person name="Thomas B.C."/>
            <person name="Singh A."/>
            <person name="Wilkins M.J."/>
            <person name="Karaoz U."/>
            <person name="Brodie E.L."/>
            <person name="Williams K.H."/>
            <person name="Hubbard S.S."/>
            <person name="Banfield J.F."/>
        </authorList>
    </citation>
    <scope>NUCLEOTIDE SEQUENCE [LARGE SCALE GENOMIC DNA]</scope>
</reference>
<evidence type="ECO:0000313" key="11">
    <source>
        <dbReference type="Proteomes" id="UP000178486"/>
    </source>
</evidence>
<protein>
    <recommendedName>
        <fullName evidence="9">Protein-export membrane protein SecG</fullName>
    </recommendedName>
</protein>
<keyword evidence="9" id="KW-1003">Cell membrane</keyword>
<evidence type="ECO:0000313" key="10">
    <source>
        <dbReference type="EMBL" id="OGK55568.1"/>
    </source>
</evidence>
<keyword evidence="7 9" id="KW-0811">Translocation</keyword>
<comment type="subcellular location">
    <subcellularLocation>
        <location evidence="9">Cell membrane</location>
        <topology evidence="9">Multi-pass membrane protein</topology>
    </subcellularLocation>
    <subcellularLocation>
        <location evidence="1">Membrane</location>
        <topology evidence="1">Multi-pass membrane protein</topology>
    </subcellularLocation>
</comment>